<dbReference type="PANTHER" id="PTHR12271">
    <property type="entry name" value="POLY A POLYMERASE CID PAP -RELATED"/>
    <property type="match status" value="1"/>
</dbReference>
<dbReference type="InterPro" id="IPR012677">
    <property type="entry name" value="Nucleotide-bd_a/b_plait_sf"/>
</dbReference>
<dbReference type="InterPro" id="IPR000504">
    <property type="entry name" value="RRM_dom"/>
</dbReference>
<dbReference type="SUPFAM" id="SSF54928">
    <property type="entry name" value="RNA-binding domain, RBD"/>
    <property type="match status" value="1"/>
</dbReference>
<accession>A0A315VYN7</accession>
<dbReference type="GO" id="GO:0016607">
    <property type="term" value="C:nuclear speck"/>
    <property type="evidence" value="ECO:0007669"/>
    <property type="project" value="TreeGrafter"/>
</dbReference>
<dbReference type="InterPro" id="IPR043519">
    <property type="entry name" value="NT_sf"/>
</dbReference>
<comment type="caution">
    <text evidence="3">The sequence shown here is derived from an EMBL/GenBank/DDBJ whole genome shotgun (WGS) entry which is preliminary data.</text>
</comment>
<dbReference type="AlphaFoldDB" id="A0A315VYN7"/>
<dbReference type="Pfam" id="PF00076">
    <property type="entry name" value="RRM_1"/>
    <property type="match status" value="1"/>
</dbReference>
<dbReference type="SMART" id="SM00451">
    <property type="entry name" value="ZnF_U1"/>
    <property type="match status" value="1"/>
</dbReference>
<dbReference type="InterPro" id="IPR054708">
    <property type="entry name" value="MTPAP-like_central"/>
</dbReference>
<dbReference type="PANTHER" id="PTHR12271:SF127">
    <property type="entry name" value="SPECKLE TARGETED PIP5K1A-REGULATED POLY(A) POLYMERASE"/>
    <property type="match status" value="1"/>
</dbReference>
<organism evidence="3 4">
    <name type="scientific">Gambusia affinis</name>
    <name type="common">Western mosquitofish</name>
    <name type="synonym">Heterandria affinis</name>
    <dbReference type="NCBI Taxonomy" id="33528"/>
    <lineage>
        <taxon>Eukaryota</taxon>
        <taxon>Metazoa</taxon>
        <taxon>Chordata</taxon>
        <taxon>Craniata</taxon>
        <taxon>Vertebrata</taxon>
        <taxon>Euteleostomi</taxon>
        <taxon>Actinopterygii</taxon>
        <taxon>Neopterygii</taxon>
        <taxon>Teleostei</taxon>
        <taxon>Neoteleostei</taxon>
        <taxon>Acanthomorphata</taxon>
        <taxon>Ovalentaria</taxon>
        <taxon>Atherinomorphae</taxon>
        <taxon>Cyprinodontiformes</taxon>
        <taxon>Poeciliidae</taxon>
        <taxon>Poeciliinae</taxon>
        <taxon>Gambusia</taxon>
    </lineage>
</organism>
<dbReference type="GO" id="GO:0003723">
    <property type="term" value="F:RNA binding"/>
    <property type="evidence" value="ECO:0007669"/>
    <property type="project" value="UniProtKB-UniRule"/>
</dbReference>
<dbReference type="Proteomes" id="UP000250572">
    <property type="component" value="Unassembled WGS sequence"/>
</dbReference>
<name>A0A315VYN7_GAMAF</name>
<keyword evidence="1" id="KW-0694">RNA-binding</keyword>
<sequence length="508" mass="56595">MSSDSDIQTTTRGFCCKLCNVILPNLPSVEQHVKGRKHQTLSTVRSTRKSHEEHSVFVSGIKPQISSTDLTEYFEQFGAVSDVIVDKDKGVYAIVQFSETESIQAALACVEHQLKGLKLRVKPREKKEFKLIPKKKNDPQSLQKIFERLKPELCQLSSVDAQMKLLVERLQLGENEKKARVLVVQLLQEVFVEFFPGSQILLFGSSVNTFGIHSCDLDLFLDLENTKTFQARAKASTEQAGEGVSDDGRSEDSILSDIDLSTASAAEVLELVATILKRCVPSVHKVHVVSTARLPVVKYHHRELNLHGDITLNNRLGVRNTHFLQLLSGLEERLRPLVFTIRYWAKQQQIAGNPSGAGPLLNNYALTLLVVFFLQNCRPAVLPTVDQLRDMACRCCLGSPTPGEEEECVIDGWNCTFPSQPIAVQPSQNTQDLFCVQRERRHCSPRGTQGLHSFLGNVCSPSAVTRPFITAAVTHVGCDVTRISGEMRLVYGPASHPPRDQNRRHLAL</sequence>
<dbReference type="SMART" id="SM00360">
    <property type="entry name" value="RRM"/>
    <property type="match status" value="1"/>
</dbReference>
<protein>
    <recommendedName>
        <fullName evidence="2">RRM domain-containing protein</fullName>
    </recommendedName>
</protein>
<dbReference type="GO" id="GO:0008270">
    <property type="term" value="F:zinc ion binding"/>
    <property type="evidence" value="ECO:0007669"/>
    <property type="project" value="InterPro"/>
</dbReference>
<dbReference type="Gene3D" id="3.30.70.330">
    <property type="match status" value="1"/>
</dbReference>
<evidence type="ECO:0000313" key="3">
    <source>
        <dbReference type="EMBL" id="PWA28353.1"/>
    </source>
</evidence>
<dbReference type="Gene3D" id="3.30.460.10">
    <property type="entry name" value="Beta Polymerase, domain 2"/>
    <property type="match status" value="1"/>
</dbReference>
<dbReference type="Pfam" id="PF22600">
    <property type="entry name" value="MTPAP-like_central"/>
    <property type="match status" value="1"/>
</dbReference>
<dbReference type="GO" id="GO:1990817">
    <property type="term" value="F:poly(A) RNA polymerase activity"/>
    <property type="evidence" value="ECO:0007669"/>
    <property type="project" value="TreeGrafter"/>
</dbReference>
<dbReference type="InterPro" id="IPR013087">
    <property type="entry name" value="Znf_C2H2_type"/>
</dbReference>
<evidence type="ECO:0000313" key="4">
    <source>
        <dbReference type="Proteomes" id="UP000250572"/>
    </source>
</evidence>
<evidence type="ECO:0000259" key="2">
    <source>
        <dbReference type="PROSITE" id="PS50102"/>
    </source>
</evidence>
<dbReference type="SUPFAM" id="SSF81631">
    <property type="entry name" value="PAP/OAS1 substrate-binding domain"/>
    <property type="match status" value="1"/>
</dbReference>
<dbReference type="GO" id="GO:0031123">
    <property type="term" value="P:RNA 3'-end processing"/>
    <property type="evidence" value="ECO:0007669"/>
    <property type="project" value="TreeGrafter"/>
</dbReference>
<dbReference type="SUPFAM" id="SSF81301">
    <property type="entry name" value="Nucleotidyltransferase"/>
    <property type="match status" value="1"/>
</dbReference>
<dbReference type="InterPro" id="IPR035979">
    <property type="entry name" value="RBD_domain_sf"/>
</dbReference>
<proteinExistence type="predicted"/>
<dbReference type="EMBL" id="NHOQ01000843">
    <property type="protein sequence ID" value="PWA28353.1"/>
    <property type="molecule type" value="Genomic_DNA"/>
</dbReference>
<dbReference type="CDD" id="cd05402">
    <property type="entry name" value="NT_PAP_TUTase"/>
    <property type="match status" value="1"/>
</dbReference>
<dbReference type="STRING" id="33528.ENSGAFP00000012703"/>
<dbReference type="InterPro" id="IPR003604">
    <property type="entry name" value="Matrin/U1-like-C_Znf_C2H2"/>
</dbReference>
<dbReference type="Gene3D" id="3.30.160.60">
    <property type="entry name" value="Classic Zinc Finger"/>
    <property type="match status" value="1"/>
</dbReference>
<dbReference type="Gene3D" id="1.10.1410.10">
    <property type="match status" value="1"/>
</dbReference>
<keyword evidence="4" id="KW-1185">Reference proteome</keyword>
<feature type="domain" description="RRM" evidence="2">
    <location>
        <begin position="54"/>
        <end position="126"/>
    </location>
</feature>
<reference evidence="3 4" key="1">
    <citation type="journal article" date="2018" name="G3 (Bethesda)">
        <title>A High-Quality Reference Genome for the Invasive Mosquitofish Gambusia affinis Using a Chicago Library.</title>
        <authorList>
            <person name="Hoffberg S.L."/>
            <person name="Troendle N.J."/>
            <person name="Glenn T.C."/>
            <person name="Mahmud O."/>
            <person name="Louha S."/>
            <person name="Chalopin D."/>
            <person name="Bennetzen J.L."/>
            <person name="Mauricio R."/>
        </authorList>
    </citation>
    <scope>NUCLEOTIDE SEQUENCE [LARGE SCALE GENOMIC DNA]</scope>
    <source>
        <strain evidence="3">NE01/NJP1002.9</strain>
        <tissue evidence="3">Muscle</tissue>
    </source>
</reference>
<dbReference type="Pfam" id="PF12874">
    <property type="entry name" value="zf-met"/>
    <property type="match status" value="1"/>
</dbReference>
<evidence type="ECO:0000256" key="1">
    <source>
        <dbReference type="PROSITE-ProRule" id="PRU00176"/>
    </source>
</evidence>
<dbReference type="PROSITE" id="PS50102">
    <property type="entry name" value="RRM"/>
    <property type="match status" value="1"/>
</dbReference>
<gene>
    <name evidence="3" type="ORF">CCH79_00016397</name>
</gene>